<comment type="similarity">
    <text evidence="2">Belongs to the CCDC85 family.</text>
</comment>
<feature type="compositionally biased region" description="Basic and acidic residues" evidence="5">
    <location>
        <begin position="265"/>
        <end position="274"/>
    </location>
</feature>
<feature type="non-terminal residue" evidence="6">
    <location>
        <position position="1"/>
    </location>
</feature>
<dbReference type="AlphaFoldDB" id="V8NY53"/>
<reference evidence="6 7" key="1">
    <citation type="journal article" date="2013" name="Proc. Natl. Acad. Sci. U.S.A.">
        <title>The king cobra genome reveals dynamic gene evolution and adaptation in the snake venom system.</title>
        <authorList>
            <person name="Vonk F.J."/>
            <person name="Casewell N.R."/>
            <person name="Henkel C.V."/>
            <person name="Heimberg A.M."/>
            <person name="Jansen H.J."/>
            <person name="McCleary R.J."/>
            <person name="Kerkkamp H.M."/>
            <person name="Vos R.A."/>
            <person name="Guerreiro I."/>
            <person name="Calvete J.J."/>
            <person name="Wuster W."/>
            <person name="Woods A.E."/>
            <person name="Logan J.M."/>
            <person name="Harrison R.A."/>
            <person name="Castoe T.A."/>
            <person name="de Koning A.P."/>
            <person name="Pollock D.D."/>
            <person name="Yandell M."/>
            <person name="Calderon D."/>
            <person name="Renjifo C."/>
            <person name="Currier R.B."/>
            <person name="Salgado D."/>
            <person name="Pla D."/>
            <person name="Sanz L."/>
            <person name="Hyder A.S."/>
            <person name="Ribeiro J.M."/>
            <person name="Arntzen J.W."/>
            <person name="van den Thillart G.E."/>
            <person name="Boetzer M."/>
            <person name="Pirovano W."/>
            <person name="Dirks R.P."/>
            <person name="Spaink H.P."/>
            <person name="Duboule D."/>
            <person name="McGlinn E."/>
            <person name="Kini R.M."/>
            <person name="Richardson M.K."/>
        </authorList>
    </citation>
    <scope>NUCLEOTIDE SEQUENCE</scope>
    <source>
        <tissue evidence="6">Blood</tissue>
    </source>
</reference>
<evidence type="ECO:0000256" key="5">
    <source>
        <dbReference type="SAM" id="MobiDB-lite"/>
    </source>
</evidence>
<keyword evidence="7" id="KW-1185">Reference proteome</keyword>
<sequence length="286" mass="33017">MEPNLDHLCEIRELKAANGQLQAENHELHDLCCFLDEDQLKAKCLAHHWQLFWHHTMQVLHDGVASYQLRQPKQCMERKGGSVVEKLERMENETEGKLTFYSTIIEFQLCKSEKNNCAASMAAPEGDLIKGGLWVNAGLTSMPYCECSLRQMSTGYDLSCGFTNILNQQITAKLQKYCIVYHLFPTVSILQTLPLLYMKYCFPTTGESLSDSKMVQQINYEFYMVSTELNNIEHDDLSSCLEEQLNMLYWENCYDMPVAMATKAENKTESDLHQNNKTNKTKWEVY</sequence>
<keyword evidence="4" id="KW-0175">Coiled coil</keyword>
<evidence type="ECO:0000256" key="4">
    <source>
        <dbReference type="ARBA" id="ARBA00023054"/>
    </source>
</evidence>
<dbReference type="PANTHER" id="PTHR13546">
    <property type="entry name" value="RE60986P"/>
    <property type="match status" value="1"/>
</dbReference>
<accession>V8NY53</accession>
<dbReference type="Pfam" id="PF10226">
    <property type="entry name" value="CCDC85"/>
    <property type="match status" value="1"/>
</dbReference>
<dbReference type="EMBL" id="AZIM01001520">
    <property type="protein sequence ID" value="ETE66603.1"/>
    <property type="molecule type" value="Genomic_DNA"/>
</dbReference>
<comment type="caution">
    <text evidence="6">The sequence shown here is derived from an EMBL/GenBank/DDBJ whole genome shotgun (WGS) entry which is preliminary data.</text>
</comment>
<keyword evidence="3" id="KW-0965">Cell junction</keyword>
<dbReference type="Proteomes" id="UP000018936">
    <property type="component" value="Unassembled WGS sequence"/>
</dbReference>
<evidence type="ECO:0000313" key="7">
    <source>
        <dbReference type="Proteomes" id="UP000018936"/>
    </source>
</evidence>
<proteinExistence type="inferred from homology"/>
<feature type="non-terminal residue" evidence="6">
    <location>
        <position position="286"/>
    </location>
</feature>
<dbReference type="InterPro" id="IPR019359">
    <property type="entry name" value="CCDC85"/>
</dbReference>
<organism evidence="6 7">
    <name type="scientific">Ophiophagus hannah</name>
    <name type="common">King cobra</name>
    <name type="synonym">Naja hannah</name>
    <dbReference type="NCBI Taxonomy" id="8665"/>
    <lineage>
        <taxon>Eukaryota</taxon>
        <taxon>Metazoa</taxon>
        <taxon>Chordata</taxon>
        <taxon>Craniata</taxon>
        <taxon>Vertebrata</taxon>
        <taxon>Euteleostomi</taxon>
        <taxon>Lepidosauria</taxon>
        <taxon>Squamata</taxon>
        <taxon>Bifurcata</taxon>
        <taxon>Unidentata</taxon>
        <taxon>Episquamata</taxon>
        <taxon>Toxicofera</taxon>
        <taxon>Serpentes</taxon>
        <taxon>Colubroidea</taxon>
        <taxon>Elapidae</taxon>
        <taxon>Elapinae</taxon>
        <taxon>Ophiophagus</taxon>
    </lineage>
</organism>
<evidence type="ECO:0000313" key="6">
    <source>
        <dbReference type="EMBL" id="ETE66603.1"/>
    </source>
</evidence>
<dbReference type="GO" id="GO:0045892">
    <property type="term" value="P:negative regulation of DNA-templated transcription"/>
    <property type="evidence" value="ECO:0007669"/>
    <property type="project" value="TreeGrafter"/>
</dbReference>
<name>V8NY53_OPHHA</name>
<protein>
    <submittedName>
        <fullName evidence="6">Uncharacterized protein</fullName>
    </submittedName>
</protein>
<evidence type="ECO:0000256" key="3">
    <source>
        <dbReference type="ARBA" id="ARBA00022949"/>
    </source>
</evidence>
<dbReference type="GO" id="GO:0005912">
    <property type="term" value="C:adherens junction"/>
    <property type="evidence" value="ECO:0007669"/>
    <property type="project" value="UniProtKB-SubCell"/>
</dbReference>
<comment type="subcellular location">
    <subcellularLocation>
        <location evidence="1">Cell junction</location>
        <location evidence="1">Adherens junction</location>
    </subcellularLocation>
</comment>
<gene>
    <name evidence="6" type="ORF">L345_07614</name>
</gene>
<dbReference type="OrthoDB" id="10056395at2759"/>
<feature type="region of interest" description="Disordered" evidence="5">
    <location>
        <begin position="265"/>
        <end position="286"/>
    </location>
</feature>
<evidence type="ECO:0000256" key="1">
    <source>
        <dbReference type="ARBA" id="ARBA00004536"/>
    </source>
</evidence>
<dbReference type="PANTHER" id="PTHR13546:SF12">
    <property type="entry name" value="COILED-COIL DOMAIN-CONTAINING PROTEIN 85B"/>
    <property type="match status" value="1"/>
</dbReference>
<evidence type="ECO:0000256" key="2">
    <source>
        <dbReference type="ARBA" id="ARBA00009052"/>
    </source>
</evidence>
<dbReference type="GO" id="GO:0005634">
    <property type="term" value="C:nucleus"/>
    <property type="evidence" value="ECO:0007669"/>
    <property type="project" value="TreeGrafter"/>
</dbReference>